<accession>A0AB39TDT0</accession>
<dbReference type="PANTHER" id="PTHR45458:SF1">
    <property type="entry name" value="SHORT CHAIN DEHYDROGENASE"/>
    <property type="match status" value="1"/>
</dbReference>
<evidence type="ECO:0000313" key="2">
    <source>
        <dbReference type="EMBL" id="XDQ76356.1"/>
    </source>
</evidence>
<organism evidence="2">
    <name type="scientific">Streptomyces sp. R44</name>
    <dbReference type="NCBI Taxonomy" id="3238633"/>
    <lineage>
        <taxon>Bacteria</taxon>
        <taxon>Bacillati</taxon>
        <taxon>Actinomycetota</taxon>
        <taxon>Actinomycetes</taxon>
        <taxon>Kitasatosporales</taxon>
        <taxon>Streptomycetaceae</taxon>
        <taxon>Streptomyces</taxon>
    </lineage>
</organism>
<dbReference type="Gene3D" id="3.40.50.720">
    <property type="entry name" value="NAD(P)-binding Rossmann-like Domain"/>
    <property type="match status" value="1"/>
</dbReference>
<proteinExistence type="inferred from homology"/>
<name>A0AB39TDT0_9ACTN</name>
<dbReference type="GO" id="GO:0016616">
    <property type="term" value="F:oxidoreductase activity, acting on the CH-OH group of donors, NAD or NADP as acceptor"/>
    <property type="evidence" value="ECO:0007669"/>
    <property type="project" value="TreeGrafter"/>
</dbReference>
<gene>
    <name evidence="2" type="ORF">AB5J54_40155</name>
</gene>
<dbReference type="Pfam" id="PF00106">
    <property type="entry name" value="adh_short"/>
    <property type="match status" value="1"/>
</dbReference>
<comment type="similarity">
    <text evidence="1">Belongs to the short-chain dehydrogenases/reductases (SDR) family.</text>
</comment>
<dbReference type="InterPro" id="IPR002347">
    <property type="entry name" value="SDR_fam"/>
</dbReference>
<dbReference type="EMBL" id="CP163444">
    <property type="protein sequence ID" value="XDQ76356.1"/>
    <property type="molecule type" value="Genomic_DNA"/>
</dbReference>
<dbReference type="PRINTS" id="PR00080">
    <property type="entry name" value="SDRFAMILY"/>
</dbReference>
<dbReference type="PRINTS" id="PR00081">
    <property type="entry name" value="GDHRDH"/>
</dbReference>
<evidence type="ECO:0000256" key="1">
    <source>
        <dbReference type="RuleBase" id="RU000363"/>
    </source>
</evidence>
<dbReference type="AlphaFoldDB" id="A0AB39TDT0"/>
<dbReference type="RefSeq" id="WP_369148953.1">
    <property type="nucleotide sequence ID" value="NZ_CP163444.1"/>
</dbReference>
<dbReference type="InterPro" id="IPR036291">
    <property type="entry name" value="NAD(P)-bd_dom_sf"/>
</dbReference>
<reference evidence="2" key="1">
    <citation type="submission" date="2024-07" db="EMBL/GenBank/DDBJ databases">
        <authorList>
            <person name="Yu S.T."/>
        </authorList>
    </citation>
    <scope>NUCLEOTIDE SEQUENCE</scope>
    <source>
        <strain evidence="2">R44</strain>
    </source>
</reference>
<protein>
    <submittedName>
        <fullName evidence="2">SDR family NAD(P)-dependent oxidoreductase</fullName>
    </submittedName>
</protein>
<dbReference type="PANTHER" id="PTHR45458">
    <property type="entry name" value="SHORT-CHAIN DEHYDROGENASE/REDUCTASE SDR"/>
    <property type="match status" value="1"/>
</dbReference>
<dbReference type="InterPro" id="IPR052184">
    <property type="entry name" value="SDR_enzymes"/>
</dbReference>
<dbReference type="SUPFAM" id="SSF51735">
    <property type="entry name" value="NAD(P)-binding Rossmann-fold domains"/>
    <property type="match status" value="1"/>
</dbReference>
<sequence>MTASTAEAASGDVVLITGAGRGLGLALAEEWLARPSTRTVLLGVRDPRTTTVRELRARHGDRAVPVPMDDTARLRRPGDLASLLGEPARIDVLVNCAGANQDPALPGEASKGPAPLLDPDAVRAVHDVNVLGPLTVVQACLPYLRRSPDAVVVNIGSARGSLRACRDARSYAYAMSKAALHMLTRKLACELPDMTVLVWSPGWVATDMGGVGAPATPREAARSLLALLAPEQRPASGQFVDRDGARIPW</sequence>